<dbReference type="EMBL" id="DS999641">
    <property type="protein sequence ID" value="EFE67427.2"/>
    <property type="molecule type" value="Genomic_DNA"/>
</dbReference>
<sequence>MHRKYTQVEQFFTGLEDSALGQLPTGRITANAAT</sequence>
<proteinExistence type="predicted"/>
<evidence type="ECO:0000313" key="2">
    <source>
        <dbReference type="Proteomes" id="UP000003824"/>
    </source>
</evidence>
<gene>
    <name evidence="1" type="ORF">SSFG_02676</name>
</gene>
<accession>D6A1N5</accession>
<protein>
    <submittedName>
        <fullName evidence="1">Predicted protein</fullName>
    </submittedName>
</protein>
<reference evidence="2" key="1">
    <citation type="submission" date="2008-12" db="EMBL/GenBank/DDBJ databases">
        <title>Annotation of Streptomyces ghanaensis ATCC 14672.</title>
        <authorList>
            <consortium name="The Broad Institute Genome Sequencing Platform"/>
            <consortium name="Broad Institute Microbial Sequencing Center"/>
            <person name="Fischbach M."/>
            <person name="Ward D."/>
            <person name="Young S."/>
            <person name="Kodira C.D."/>
            <person name="Zeng Q."/>
            <person name="Koehrsen M."/>
            <person name="Godfrey P."/>
            <person name="Alvarado L."/>
            <person name="Berlin A.M."/>
            <person name="Borenstein D."/>
            <person name="Chen Z."/>
            <person name="Engels R."/>
            <person name="Freedman E."/>
            <person name="Gellesch M."/>
            <person name="Goldberg J."/>
            <person name="Griggs A."/>
            <person name="Gujja S."/>
            <person name="Heiman D.I."/>
            <person name="Hepburn T.A."/>
            <person name="Howarth C."/>
            <person name="Jen D."/>
            <person name="Larson L."/>
            <person name="Lewis B."/>
            <person name="Mehta T."/>
            <person name="Park D."/>
            <person name="Pearson M."/>
            <person name="Roberts A."/>
            <person name="Saif S."/>
            <person name="Shea T.D."/>
            <person name="Shenoy N."/>
            <person name="Sisk P."/>
            <person name="Stolte C."/>
            <person name="Sykes S.N."/>
            <person name="Walk T."/>
            <person name="White J."/>
            <person name="Yandava C."/>
            <person name="Straight P."/>
            <person name="Clardy J."/>
            <person name="Hung D."/>
            <person name="Kolter R."/>
            <person name="Mekalanos J."/>
            <person name="Walker S."/>
            <person name="Walsh C.T."/>
            <person name="Wieland B.L.C."/>
            <person name="Ilzarbe M."/>
            <person name="Galagan J."/>
            <person name="Nusbaum C."/>
            <person name="Birren B."/>
        </authorList>
    </citation>
    <scope>NUCLEOTIDE SEQUENCE [LARGE SCALE GENOMIC DNA]</scope>
    <source>
        <strain evidence="2">ATCC 14672 / DSM 40746 / JCM 4963 / KCTC 9882 / NRRL B-12104 / FH 1290</strain>
    </source>
</reference>
<dbReference type="AlphaFoldDB" id="D6A1N5"/>
<evidence type="ECO:0000313" key="1">
    <source>
        <dbReference type="EMBL" id="EFE67427.2"/>
    </source>
</evidence>
<dbReference type="Proteomes" id="UP000003824">
    <property type="component" value="Unassembled WGS sequence"/>
</dbReference>
<organism evidence="1 2">
    <name type="scientific">Streptomyces viridosporus (strain ATCC 14672 / DSM 40746 / JCM 4963 / KCTC 9882 / NRRL B-12104 / FH 1290)</name>
    <name type="common">Streptomyces ghanaensis</name>
    <dbReference type="NCBI Taxonomy" id="566461"/>
    <lineage>
        <taxon>Bacteria</taxon>
        <taxon>Bacillati</taxon>
        <taxon>Actinomycetota</taxon>
        <taxon>Actinomycetes</taxon>
        <taxon>Kitasatosporales</taxon>
        <taxon>Streptomycetaceae</taxon>
        <taxon>Streptomyces</taxon>
    </lineage>
</organism>
<name>D6A1N5_STRV1</name>